<evidence type="ECO:0000313" key="7">
    <source>
        <dbReference type="Proteomes" id="UP000008229"/>
    </source>
</evidence>
<dbReference type="eggNOG" id="COG4464">
    <property type="taxonomic scope" value="Bacteria"/>
</dbReference>
<gene>
    <name evidence="6" type="ordered locus">Cwoe_3457</name>
</gene>
<dbReference type="Pfam" id="PF19567">
    <property type="entry name" value="CpsB_CapC"/>
    <property type="match status" value="1"/>
</dbReference>
<dbReference type="GO" id="GO:0004725">
    <property type="term" value="F:protein tyrosine phosphatase activity"/>
    <property type="evidence" value="ECO:0007669"/>
    <property type="project" value="UniProtKB-EC"/>
</dbReference>
<dbReference type="PANTHER" id="PTHR39181:SF1">
    <property type="entry name" value="TYROSINE-PROTEIN PHOSPHATASE YWQE"/>
    <property type="match status" value="1"/>
</dbReference>
<evidence type="ECO:0000256" key="2">
    <source>
        <dbReference type="ARBA" id="ARBA00013064"/>
    </source>
</evidence>
<dbReference type="Proteomes" id="UP000008229">
    <property type="component" value="Chromosome"/>
</dbReference>
<accession>D3EZB0</accession>
<organism evidence="6 7">
    <name type="scientific">Conexibacter woesei (strain DSM 14684 / CCUG 47730 / CIP 108061 / JCM 11494 / NBRC 100937 / ID131577)</name>
    <dbReference type="NCBI Taxonomy" id="469383"/>
    <lineage>
        <taxon>Bacteria</taxon>
        <taxon>Bacillati</taxon>
        <taxon>Actinomycetota</taxon>
        <taxon>Thermoleophilia</taxon>
        <taxon>Solirubrobacterales</taxon>
        <taxon>Conexibacteraceae</taxon>
        <taxon>Conexibacter</taxon>
    </lineage>
</organism>
<dbReference type="GO" id="GO:0030145">
    <property type="term" value="F:manganese ion binding"/>
    <property type="evidence" value="ECO:0007669"/>
    <property type="project" value="InterPro"/>
</dbReference>
<dbReference type="OrthoDB" id="9788539at2"/>
<keyword evidence="3" id="KW-0378">Hydrolase</keyword>
<dbReference type="InterPro" id="IPR016667">
    <property type="entry name" value="Caps_polysacc_synth_CpsB/CapC"/>
</dbReference>
<evidence type="ECO:0000256" key="1">
    <source>
        <dbReference type="ARBA" id="ARBA00005750"/>
    </source>
</evidence>
<dbReference type="AlphaFoldDB" id="D3EZB0"/>
<sequence>MSYVDLHCHLLPGLDDGAATYDDTLRHARRLHAEGVRDVACTPHVKRDEFPGVAVREIVERVAHAQRRIAAAGLAIRLHSGAELAHADALLLPASDLERIAQGPADARWLLLECPFDGIDDDFALAAARLRELGFGLLLAHPERSAGLLAGDGLARLRPLLAHGALLQVNVCSLLGNHGLDVQDAAVRLVREGVAFCLASDGHPGSREQTLQLGFHLLLRAGASSTQAYRLTQANPRLLLRDGVTRPLFDVEQRALAAAA</sequence>
<dbReference type="HOGENOM" id="CLU_085966_0_0_11"/>
<dbReference type="InterPro" id="IPR016195">
    <property type="entry name" value="Pol/histidinol_Pase-like"/>
</dbReference>
<dbReference type="KEGG" id="cwo:Cwoe_3457"/>
<evidence type="ECO:0000256" key="3">
    <source>
        <dbReference type="ARBA" id="ARBA00022801"/>
    </source>
</evidence>
<evidence type="ECO:0000256" key="5">
    <source>
        <dbReference type="ARBA" id="ARBA00051722"/>
    </source>
</evidence>
<comment type="catalytic activity">
    <reaction evidence="5">
        <text>O-phospho-L-tyrosyl-[protein] + H2O = L-tyrosyl-[protein] + phosphate</text>
        <dbReference type="Rhea" id="RHEA:10684"/>
        <dbReference type="Rhea" id="RHEA-COMP:10136"/>
        <dbReference type="Rhea" id="RHEA-COMP:20101"/>
        <dbReference type="ChEBI" id="CHEBI:15377"/>
        <dbReference type="ChEBI" id="CHEBI:43474"/>
        <dbReference type="ChEBI" id="CHEBI:46858"/>
        <dbReference type="ChEBI" id="CHEBI:61978"/>
        <dbReference type="EC" id="3.1.3.48"/>
    </reaction>
</comment>
<reference evidence="7" key="2">
    <citation type="submission" date="2010-01" db="EMBL/GenBank/DDBJ databases">
        <title>The complete genome of Conexibacter woesei DSM 14684.</title>
        <authorList>
            <consortium name="US DOE Joint Genome Institute (JGI-PGF)"/>
            <person name="Lucas S."/>
            <person name="Copeland A."/>
            <person name="Lapidus A."/>
            <person name="Glavina del Rio T."/>
            <person name="Dalin E."/>
            <person name="Tice H."/>
            <person name="Bruce D."/>
            <person name="Goodwin L."/>
            <person name="Pitluck S."/>
            <person name="Kyrpides N."/>
            <person name="Mavromatis K."/>
            <person name="Ivanova N."/>
            <person name="Mikhailova N."/>
            <person name="Chertkov O."/>
            <person name="Brettin T."/>
            <person name="Detter J.C."/>
            <person name="Han C."/>
            <person name="Larimer F."/>
            <person name="Land M."/>
            <person name="Hauser L."/>
            <person name="Markowitz V."/>
            <person name="Cheng J.-F."/>
            <person name="Hugenholtz P."/>
            <person name="Woyke T."/>
            <person name="Wu D."/>
            <person name="Pukall R."/>
            <person name="Steenblock K."/>
            <person name="Schneider S."/>
            <person name="Klenk H.-P."/>
            <person name="Eisen J.A."/>
        </authorList>
    </citation>
    <scope>NUCLEOTIDE SEQUENCE [LARGE SCALE GENOMIC DNA]</scope>
    <source>
        <strain evidence="7">DSM 14684 / CIP 108061 / JCM 11494 / NBRC 100937 / ID131577</strain>
    </source>
</reference>
<dbReference type="Gene3D" id="3.20.20.140">
    <property type="entry name" value="Metal-dependent hydrolases"/>
    <property type="match status" value="1"/>
</dbReference>
<evidence type="ECO:0000256" key="4">
    <source>
        <dbReference type="ARBA" id="ARBA00022912"/>
    </source>
</evidence>
<dbReference type="PANTHER" id="PTHR39181">
    <property type="entry name" value="TYROSINE-PROTEIN PHOSPHATASE YWQE"/>
    <property type="match status" value="1"/>
</dbReference>
<evidence type="ECO:0000313" key="6">
    <source>
        <dbReference type="EMBL" id="ADB51875.1"/>
    </source>
</evidence>
<dbReference type="STRING" id="469383.Cwoe_3457"/>
<proteinExistence type="inferred from homology"/>
<dbReference type="RefSeq" id="WP_012934926.1">
    <property type="nucleotide sequence ID" value="NC_013739.1"/>
</dbReference>
<keyword evidence="7" id="KW-1185">Reference proteome</keyword>
<dbReference type="EMBL" id="CP001854">
    <property type="protein sequence ID" value="ADB51875.1"/>
    <property type="molecule type" value="Genomic_DNA"/>
</dbReference>
<name>D3EZB0_CONWI</name>
<dbReference type="PIRSF" id="PIRSF016557">
    <property type="entry name" value="Caps_synth_CpsB"/>
    <property type="match status" value="1"/>
</dbReference>
<dbReference type="EC" id="3.1.3.48" evidence="2"/>
<comment type="similarity">
    <text evidence="1">Belongs to the metallo-dependent hydrolases superfamily. CpsB/CapC family.</text>
</comment>
<dbReference type="SUPFAM" id="SSF89550">
    <property type="entry name" value="PHP domain-like"/>
    <property type="match status" value="1"/>
</dbReference>
<reference evidence="6 7" key="1">
    <citation type="journal article" date="2010" name="Stand. Genomic Sci.">
        <title>Complete genome sequence of Conexibacter woesei type strain (ID131577).</title>
        <authorList>
            <person name="Pukall R."/>
            <person name="Lapidus A."/>
            <person name="Glavina Del Rio T."/>
            <person name="Copeland A."/>
            <person name="Tice H."/>
            <person name="Cheng J.-F."/>
            <person name="Lucas S."/>
            <person name="Chen F."/>
            <person name="Nolan M."/>
            <person name="Bruce D."/>
            <person name="Goodwin L."/>
            <person name="Pitluck S."/>
            <person name="Mavromatis K."/>
            <person name="Ivanova N."/>
            <person name="Ovchinnikova G."/>
            <person name="Pati A."/>
            <person name="Chen A."/>
            <person name="Palaniappan K."/>
            <person name="Land M."/>
            <person name="Hauser L."/>
            <person name="Chang Y.-J."/>
            <person name="Jeffries C.D."/>
            <person name="Chain P."/>
            <person name="Meincke L."/>
            <person name="Sims D."/>
            <person name="Brettin T."/>
            <person name="Detter J.C."/>
            <person name="Rohde M."/>
            <person name="Goeker M."/>
            <person name="Bristow J."/>
            <person name="Eisen J.A."/>
            <person name="Markowitz V."/>
            <person name="Kyrpides N.C."/>
            <person name="Klenk H.-P."/>
            <person name="Hugenholtz P."/>
        </authorList>
    </citation>
    <scope>NUCLEOTIDE SEQUENCE [LARGE SCALE GENOMIC DNA]</scope>
    <source>
        <strain evidence="7">DSM 14684 / CIP 108061 / JCM 11494 / NBRC 100937 / ID131577</strain>
    </source>
</reference>
<keyword evidence="4" id="KW-0904">Protein phosphatase</keyword>
<protein>
    <recommendedName>
        <fullName evidence="2">protein-tyrosine-phosphatase</fullName>
        <ecNumber evidence="2">3.1.3.48</ecNumber>
    </recommendedName>
</protein>